<keyword evidence="4" id="KW-0997">Cell inner membrane</keyword>
<evidence type="ECO:0000256" key="3">
    <source>
        <dbReference type="ARBA" id="ARBA00022475"/>
    </source>
</evidence>
<dbReference type="RefSeq" id="WP_166285082.1">
    <property type="nucleotide sequence ID" value="NZ_CAWPIE010000001.1"/>
</dbReference>
<dbReference type="PANTHER" id="PTHR23522">
    <property type="entry name" value="BLL5896 PROTEIN"/>
    <property type="match status" value="1"/>
</dbReference>
<keyword evidence="7 8" id="KW-0472">Membrane</keyword>
<feature type="transmembrane region" description="Helical" evidence="8">
    <location>
        <begin position="276"/>
        <end position="298"/>
    </location>
</feature>
<name>A0A7X5TK40_9GAMM</name>
<evidence type="ECO:0000256" key="8">
    <source>
        <dbReference type="SAM" id="Phobius"/>
    </source>
</evidence>
<dbReference type="EMBL" id="PUJV01000001">
    <property type="protein sequence ID" value="NHB94939.1"/>
    <property type="molecule type" value="Genomic_DNA"/>
</dbReference>
<evidence type="ECO:0000256" key="7">
    <source>
        <dbReference type="ARBA" id="ARBA00023136"/>
    </source>
</evidence>
<dbReference type="GO" id="GO:0005886">
    <property type="term" value="C:plasma membrane"/>
    <property type="evidence" value="ECO:0007669"/>
    <property type="project" value="UniProtKB-SubCell"/>
</dbReference>
<feature type="transmembrane region" description="Helical" evidence="8">
    <location>
        <begin position="310"/>
        <end position="330"/>
    </location>
</feature>
<feature type="transmembrane region" description="Helical" evidence="8">
    <location>
        <begin position="128"/>
        <end position="147"/>
    </location>
</feature>
<evidence type="ECO:0000313" key="11">
    <source>
        <dbReference type="Proteomes" id="UP000547931"/>
    </source>
</evidence>
<dbReference type="SUPFAM" id="SSF103473">
    <property type="entry name" value="MFS general substrate transporter"/>
    <property type="match status" value="1"/>
</dbReference>
<dbReference type="GO" id="GO:0015528">
    <property type="term" value="F:lactose:proton symporter activity"/>
    <property type="evidence" value="ECO:0007669"/>
    <property type="project" value="TreeGrafter"/>
</dbReference>
<dbReference type="AlphaFoldDB" id="A0A7X5TK40"/>
<dbReference type="GO" id="GO:0030395">
    <property type="term" value="F:lactose binding"/>
    <property type="evidence" value="ECO:0007669"/>
    <property type="project" value="TreeGrafter"/>
</dbReference>
<keyword evidence="11" id="KW-1185">Reference proteome</keyword>
<dbReference type="InterPro" id="IPR024989">
    <property type="entry name" value="MFS_assoc_dom"/>
</dbReference>
<accession>A0A7X5TK40</accession>
<proteinExistence type="predicted"/>
<sequence>MLNNTLKTLCFSYFFAWAIFLNFYFVIAEKSGLDANIAGIVSGISFLARTVGLLTLYPYLIKHFGTKGTGILLAGGTVVTCILLLISTNSYLSIVCLIAVAFFLPIGLPVTESTLTGSDLKSGQYETIRLFGSLGFIISIIFASFSFTYYQKEILVLLIVLPVSIYGVTMTMRVLKNQYYDISLTNFQPIHLYVFSIVFLIQGAHAGFYVFGAPYFHGLGFNSVKISAIFIIGIIAEIGIFKALSSNQSISYQSLLLVATVASIIRWGAMIASDNFMIIFISAMLHGITFGAAHIAFVRFIKGENPSGNFISSSFLIYGAMIMSLSLSIVTFSINSIAFESYFTIPVIVSIVALVLVAMLMVYKKYGDRIM</sequence>
<dbReference type="Proteomes" id="UP000547931">
    <property type="component" value="Unassembled WGS sequence"/>
</dbReference>
<evidence type="ECO:0000256" key="2">
    <source>
        <dbReference type="ARBA" id="ARBA00022448"/>
    </source>
</evidence>
<evidence type="ECO:0000256" key="5">
    <source>
        <dbReference type="ARBA" id="ARBA00022692"/>
    </source>
</evidence>
<gene>
    <name evidence="10" type="ORF">C5470_00290</name>
</gene>
<evidence type="ECO:0000256" key="6">
    <source>
        <dbReference type="ARBA" id="ARBA00022989"/>
    </source>
</evidence>
<feature type="transmembrane region" description="Helical" evidence="8">
    <location>
        <begin position="69"/>
        <end position="86"/>
    </location>
</feature>
<feature type="transmembrane region" description="Helical" evidence="8">
    <location>
        <begin position="154"/>
        <end position="172"/>
    </location>
</feature>
<feature type="transmembrane region" description="Helical" evidence="8">
    <location>
        <begin position="342"/>
        <end position="363"/>
    </location>
</feature>
<keyword evidence="2" id="KW-0813">Transport</keyword>
<keyword evidence="6 8" id="KW-1133">Transmembrane helix</keyword>
<dbReference type="PANTHER" id="PTHR23522:SF10">
    <property type="entry name" value="3-PHENYLPROPIONIC ACID TRANSPORTER-RELATED"/>
    <property type="match status" value="1"/>
</dbReference>
<dbReference type="InterPro" id="IPR036259">
    <property type="entry name" value="MFS_trans_sf"/>
</dbReference>
<feature type="transmembrane region" description="Helical" evidence="8">
    <location>
        <begin position="192"/>
        <end position="212"/>
    </location>
</feature>
<dbReference type="Pfam" id="PF12832">
    <property type="entry name" value="MFS_1_like"/>
    <property type="match status" value="1"/>
</dbReference>
<evidence type="ECO:0000256" key="1">
    <source>
        <dbReference type="ARBA" id="ARBA00004429"/>
    </source>
</evidence>
<dbReference type="Gene3D" id="1.20.1250.20">
    <property type="entry name" value="MFS general substrate transporter like domains"/>
    <property type="match status" value="2"/>
</dbReference>
<feature type="domain" description="Major facilitator superfamily associated" evidence="9">
    <location>
        <begin position="6"/>
        <end position="307"/>
    </location>
</feature>
<evidence type="ECO:0000256" key="4">
    <source>
        <dbReference type="ARBA" id="ARBA00022519"/>
    </source>
</evidence>
<evidence type="ECO:0000313" key="10">
    <source>
        <dbReference type="EMBL" id="NHB94939.1"/>
    </source>
</evidence>
<comment type="caution">
    <text evidence="10">The sequence shown here is derived from an EMBL/GenBank/DDBJ whole genome shotgun (WGS) entry which is preliminary data.</text>
</comment>
<feature type="transmembrane region" description="Helical" evidence="8">
    <location>
        <begin position="224"/>
        <end position="244"/>
    </location>
</feature>
<evidence type="ECO:0000259" key="9">
    <source>
        <dbReference type="Pfam" id="PF12832"/>
    </source>
</evidence>
<keyword evidence="5 8" id="KW-0812">Transmembrane</keyword>
<reference evidence="10 11" key="1">
    <citation type="submission" date="2018-02" db="EMBL/GenBank/DDBJ databases">
        <authorList>
            <person name="Machado R.A."/>
        </authorList>
    </citation>
    <scope>NUCLEOTIDE SEQUENCE [LARGE SCALE GENOMIC DNA]</scope>
    <source>
        <strain evidence="10 11">DSM 23271</strain>
    </source>
</reference>
<protein>
    <recommendedName>
        <fullName evidence="9">Major facilitator superfamily associated domain-containing protein</fullName>
    </recommendedName>
</protein>
<comment type="subcellular location">
    <subcellularLocation>
        <location evidence="1">Cell inner membrane</location>
        <topology evidence="1">Multi-pass membrane protein</topology>
    </subcellularLocation>
</comment>
<feature type="transmembrane region" description="Helical" evidence="8">
    <location>
        <begin position="91"/>
        <end position="108"/>
    </location>
</feature>
<keyword evidence="3" id="KW-1003">Cell membrane</keyword>
<feature type="transmembrane region" description="Helical" evidence="8">
    <location>
        <begin position="6"/>
        <end position="25"/>
    </location>
</feature>
<organism evidence="10 11">
    <name type="scientific">Photorhabdus stackebrandtii</name>
    <dbReference type="NCBI Taxonomy" id="1123042"/>
    <lineage>
        <taxon>Bacteria</taxon>
        <taxon>Pseudomonadati</taxon>
        <taxon>Pseudomonadota</taxon>
        <taxon>Gammaproteobacteria</taxon>
        <taxon>Enterobacterales</taxon>
        <taxon>Morganellaceae</taxon>
        <taxon>Photorhabdus</taxon>
    </lineage>
</organism>